<proteinExistence type="predicted"/>
<reference evidence="1" key="1">
    <citation type="submission" date="2019-08" db="EMBL/GenBank/DDBJ databases">
        <authorList>
            <person name="Kucharzyk K."/>
            <person name="Murdoch R.W."/>
            <person name="Higgins S."/>
            <person name="Loffler F."/>
        </authorList>
    </citation>
    <scope>NUCLEOTIDE SEQUENCE</scope>
</reference>
<dbReference type="AlphaFoldDB" id="A0A645G461"/>
<comment type="caution">
    <text evidence="1">The sequence shown here is derived from an EMBL/GenBank/DDBJ whole genome shotgun (WGS) entry which is preliminary data.</text>
</comment>
<accession>A0A645G461</accession>
<evidence type="ECO:0000313" key="1">
    <source>
        <dbReference type="EMBL" id="MPN21648.1"/>
    </source>
</evidence>
<gene>
    <name evidence="1" type="ORF">SDC9_169028</name>
</gene>
<sequence>MIDLFSYPFSRNFIKYAFSANRQQSRYNGIPYLLKIFFVSRIFSIETGCPPPLLFVMVSIPIGIRSLPYFLIVSSSLLRSIFPLKSAITSGLTPSAVGKSTGIAPMNSKLPRVVSKCVLFGTTLSALATTLNKTFSAALP</sequence>
<protein>
    <submittedName>
        <fullName evidence="1">Uncharacterized protein</fullName>
    </submittedName>
</protein>
<name>A0A645G461_9ZZZZ</name>
<organism evidence="1">
    <name type="scientific">bioreactor metagenome</name>
    <dbReference type="NCBI Taxonomy" id="1076179"/>
    <lineage>
        <taxon>unclassified sequences</taxon>
        <taxon>metagenomes</taxon>
        <taxon>ecological metagenomes</taxon>
    </lineage>
</organism>
<dbReference type="EMBL" id="VSSQ01069664">
    <property type="protein sequence ID" value="MPN21648.1"/>
    <property type="molecule type" value="Genomic_DNA"/>
</dbReference>